<dbReference type="Proteomes" id="UP000198773">
    <property type="component" value="Unassembled WGS sequence"/>
</dbReference>
<dbReference type="STRING" id="152573.SAMN04488051_1012"/>
<evidence type="ECO:0000259" key="2">
    <source>
        <dbReference type="Pfam" id="PF00144"/>
    </source>
</evidence>
<feature type="domain" description="Beta-lactamase-related" evidence="2">
    <location>
        <begin position="56"/>
        <end position="376"/>
    </location>
</feature>
<name>A0A1H3WWZ3_ALKAM</name>
<keyword evidence="4" id="KW-1185">Reference proteome</keyword>
<dbReference type="OrthoDB" id="119951at2"/>
<dbReference type="Gene3D" id="3.40.710.10">
    <property type="entry name" value="DD-peptidase/beta-lactamase superfamily"/>
    <property type="match status" value="1"/>
</dbReference>
<dbReference type="InterPro" id="IPR001466">
    <property type="entry name" value="Beta-lactam-related"/>
</dbReference>
<organism evidence="3 4">
    <name type="scientific">Alkalimonas amylolytica</name>
    <dbReference type="NCBI Taxonomy" id="152573"/>
    <lineage>
        <taxon>Bacteria</taxon>
        <taxon>Pseudomonadati</taxon>
        <taxon>Pseudomonadota</taxon>
        <taxon>Gammaproteobacteria</taxon>
        <taxon>Alkalimonas</taxon>
    </lineage>
</organism>
<proteinExistence type="predicted"/>
<dbReference type="Pfam" id="PF00144">
    <property type="entry name" value="Beta-lactamase"/>
    <property type="match status" value="1"/>
</dbReference>
<keyword evidence="1" id="KW-0732">Signal</keyword>
<dbReference type="EMBL" id="FNRM01000001">
    <property type="protein sequence ID" value="SDZ91665.1"/>
    <property type="molecule type" value="Genomic_DNA"/>
</dbReference>
<dbReference type="AlphaFoldDB" id="A0A1H3WWZ3"/>
<dbReference type="InterPro" id="IPR012338">
    <property type="entry name" value="Beta-lactam/transpept-like"/>
</dbReference>
<feature type="chain" id="PRO_5011667942" evidence="1">
    <location>
        <begin position="20"/>
        <end position="393"/>
    </location>
</feature>
<dbReference type="PANTHER" id="PTHR46825:SF9">
    <property type="entry name" value="BETA-LACTAMASE-RELATED DOMAIN-CONTAINING PROTEIN"/>
    <property type="match status" value="1"/>
</dbReference>
<evidence type="ECO:0000313" key="3">
    <source>
        <dbReference type="EMBL" id="SDZ91665.1"/>
    </source>
</evidence>
<dbReference type="PROSITE" id="PS51257">
    <property type="entry name" value="PROKAR_LIPOPROTEIN"/>
    <property type="match status" value="1"/>
</dbReference>
<protein>
    <submittedName>
        <fullName evidence="3">CubicO group peptidase, beta-lactamase class C family</fullName>
    </submittedName>
</protein>
<feature type="signal peptide" evidence="1">
    <location>
        <begin position="1"/>
        <end position="19"/>
    </location>
</feature>
<evidence type="ECO:0000256" key="1">
    <source>
        <dbReference type="SAM" id="SignalP"/>
    </source>
</evidence>
<sequence length="393" mass="44456">MRIVIGLLSLTLIASCSIAKNKIDERESDRLFASTPSHVDTRQPLIDWYEDAKTSGFSGMVLVAKGQTKLFEQGIGYADKEDKRPFTADTVVDILSMTKQFTAAAILKLEEQGALSVHDTLEQFFHNVPAEKQGITLHQLLTHTAGFKANYKGDYTPATRQQLEQHALNSRLRSRPGEAFNYSNIGYSLLALVIEKASNQSYEAFLHEHLFLPAGMNNTGYRIPSWSEQDFIVGYQRDSRYRHHRLLAGVGSVFGRSDRWGTPLEQSWAKDGPWWSLHGNGGLLSTLNDLHLWYLALANNSILSETSKDKLYSPYVEVTSGIFYGYGWMIRSNQAGTRRLINHGGGNPFFDMDIYHYVDDGVVFLYVTNTPRPMQQHSLISKLLNVVRHEYIQ</sequence>
<reference evidence="3 4" key="1">
    <citation type="submission" date="2016-10" db="EMBL/GenBank/DDBJ databases">
        <authorList>
            <person name="de Groot N.N."/>
        </authorList>
    </citation>
    <scope>NUCLEOTIDE SEQUENCE [LARGE SCALE GENOMIC DNA]</scope>
    <source>
        <strain evidence="3 4">CGMCC 1.3430</strain>
    </source>
</reference>
<dbReference type="PANTHER" id="PTHR46825">
    <property type="entry name" value="D-ALANYL-D-ALANINE-CARBOXYPEPTIDASE/ENDOPEPTIDASE AMPH"/>
    <property type="match status" value="1"/>
</dbReference>
<dbReference type="SUPFAM" id="SSF56601">
    <property type="entry name" value="beta-lactamase/transpeptidase-like"/>
    <property type="match status" value="1"/>
</dbReference>
<accession>A0A1H3WWZ3</accession>
<evidence type="ECO:0000313" key="4">
    <source>
        <dbReference type="Proteomes" id="UP000198773"/>
    </source>
</evidence>
<dbReference type="InterPro" id="IPR050491">
    <property type="entry name" value="AmpC-like"/>
</dbReference>
<gene>
    <name evidence="3" type="ORF">SAMN04488051_1012</name>
</gene>